<organism evidence="1 2">
    <name type="scientific">Thermoactinomyces mirandus</name>
    <dbReference type="NCBI Taxonomy" id="2756294"/>
    <lineage>
        <taxon>Bacteria</taxon>
        <taxon>Bacillati</taxon>
        <taxon>Bacillota</taxon>
        <taxon>Bacilli</taxon>
        <taxon>Bacillales</taxon>
        <taxon>Thermoactinomycetaceae</taxon>
        <taxon>Thermoactinomyces</taxon>
    </lineage>
</organism>
<comment type="caution">
    <text evidence="1">The sequence shown here is derived from an EMBL/GenBank/DDBJ whole genome shotgun (WGS) entry which is preliminary data.</text>
</comment>
<gene>
    <name evidence="1" type="ORF">H2C83_11055</name>
</gene>
<name>A0A7W2ASU3_9BACL</name>
<keyword evidence="2" id="KW-1185">Reference proteome</keyword>
<dbReference type="RefSeq" id="WP_181740793.1">
    <property type="nucleotide sequence ID" value="NZ_JACEOL010000036.1"/>
</dbReference>
<evidence type="ECO:0000313" key="2">
    <source>
        <dbReference type="Proteomes" id="UP000538292"/>
    </source>
</evidence>
<accession>A0A7W2ASU3</accession>
<reference evidence="1 2" key="1">
    <citation type="submission" date="2020-07" db="EMBL/GenBank/DDBJ databases">
        <title>Thermoactinomyces phylogeny.</title>
        <authorList>
            <person name="Dunlap C."/>
        </authorList>
    </citation>
    <scope>NUCLEOTIDE SEQUENCE [LARGE SCALE GENOMIC DNA]</scope>
    <source>
        <strain evidence="1 2">AMNI-1</strain>
    </source>
</reference>
<dbReference type="AlphaFoldDB" id="A0A7W2ASU3"/>
<sequence>MKLKKLSIAILVWICVLMLPFSTGLASNEGMAETVVFAPTGILPMGPGEWDYVGSSTFVSSSAYARSGGGDFMFCLNPGPSTYYYLYEYDPDNADEYVGYVYLKAGQCGVFRNIGKYVDGKNKKAEFYVAKNVGETAHVDFWD</sequence>
<evidence type="ECO:0000313" key="1">
    <source>
        <dbReference type="EMBL" id="MBA4602841.1"/>
    </source>
</evidence>
<dbReference type="EMBL" id="JACEOL010000036">
    <property type="protein sequence ID" value="MBA4602841.1"/>
    <property type="molecule type" value="Genomic_DNA"/>
</dbReference>
<dbReference type="Proteomes" id="UP000538292">
    <property type="component" value="Unassembled WGS sequence"/>
</dbReference>
<protein>
    <submittedName>
        <fullName evidence="1">Uncharacterized protein</fullName>
    </submittedName>
</protein>
<proteinExistence type="predicted"/>